<evidence type="ECO:0000256" key="2">
    <source>
        <dbReference type="ARBA" id="ARBA00022487"/>
    </source>
</evidence>
<dbReference type="Gene3D" id="3.40.50.1820">
    <property type="entry name" value="alpha/beta hydrolase"/>
    <property type="match status" value="1"/>
</dbReference>
<dbReference type="AlphaFoldDB" id="A0A2S2DST8"/>
<comment type="similarity">
    <text evidence="1">Belongs to the AB hydrolase superfamily. AB hydrolase 4 family.</text>
</comment>
<dbReference type="InterPro" id="IPR029058">
    <property type="entry name" value="AB_hydrolase_fold"/>
</dbReference>
<dbReference type="InterPro" id="IPR012020">
    <property type="entry name" value="ABHD4"/>
</dbReference>
<dbReference type="GO" id="GO:0034338">
    <property type="term" value="F:short-chain carboxylesterase activity"/>
    <property type="evidence" value="ECO:0007669"/>
    <property type="project" value="TreeGrafter"/>
</dbReference>
<dbReference type="Proteomes" id="UP000245468">
    <property type="component" value="Chromosome"/>
</dbReference>
<keyword evidence="7" id="KW-1185">Reference proteome</keyword>
<dbReference type="InterPro" id="IPR050960">
    <property type="entry name" value="AB_hydrolase_4_sf"/>
</dbReference>
<protein>
    <submittedName>
        <fullName evidence="6">Esterase</fullName>
    </submittedName>
</protein>
<dbReference type="EMBL" id="CP029346">
    <property type="protein sequence ID" value="AWL08435.1"/>
    <property type="molecule type" value="Genomic_DNA"/>
</dbReference>
<evidence type="ECO:0000313" key="6">
    <source>
        <dbReference type="EMBL" id="AWL08435.1"/>
    </source>
</evidence>
<proteinExistence type="inferred from homology"/>
<reference evidence="7" key="1">
    <citation type="submission" date="2018-05" db="EMBL/GenBank/DDBJ databases">
        <title>Pseudarcicella sp. HME7025 Genome sequencing and assembly.</title>
        <authorList>
            <person name="Kim H."/>
            <person name="Kang H."/>
            <person name="Joh K."/>
        </authorList>
    </citation>
    <scope>NUCLEOTIDE SEQUENCE [LARGE SCALE GENOMIC DNA]</scope>
    <source>
        <strain evidence="7">HME7025</strain>
    </source>
</reference>
<dbReference type="PROSITE" id="PS01133">
    <property type="entry name" value="UPF0017"/>
    <property type="match status" value="1"/>
</dbReference>
<evidence type="ECO:0000256" key="4">
    <source>
        <dbReference type="PIRSR" id="PIRSR005211-1"/>
    </source>
</evidence>
<feature type="active site" description="Charge relay system" evidence="4">
    <location>
        <position position="270"/>
    </location>
</feature>
<dbReference type="InterPro" id="IPR000952">
    <property type="entry name" value="AB_hydrolase_4_CS"/>
</dbReference>
<dbReference type="SUPFAM" id="SSF53474">
    <property type="entry name" value="alpha/beta-Hydrolases"/>
    <property type="match status" value="1"/>
</dbReference>
<dbReference type="PIRSF" id="PIRSF005211">
    <property type="entry name" value="Ab_hydro_YheT"/>
    <property type="match status" value="1"/>
</dbReference>
<dbReference type="KEGG" id="psez:HME7025_00563"/>
<gene>
    <name evidence="6" type="ORF">HME7025_00563</name>
</gene>
<keyword evidence="3" id="KW-0378">Hydrolase</keyword>
<feature type="active site" description="Charge relay system" evidence="4">
    <location>
        <position position="299"/>
    </location>
</feature>
<dbReference type="GO" id="GO:0047372">
    <property type="term" value="F:monoacylglycerol lipase activity"/>
    <property type="evidence" value="ECO:0007669"/>
    <property type="project" value="TreeGrafter"/>
</dbReference>
<evidence type="ECO:0000256" key="3">
    <source>
        <dbReference type="ARBA" id="ARBA00022801"/>
    </source>
</evidence>
<organism evidence="6 7">
    <name type="scientific">Aquirufa nivalisilvae</name>
    <dbReference type="NCBI Taxonomy" id="2516557"/>
    <lineage>
        <taxon>Bacteria</taxon>
        <taxon>Pseudomonadati</taxon>
        <taxon>Bacteroidota</taxon>
        <taxon>Cytophagia</taxon>
        <taxon>Cytophagales</taxon>
        <taxon>Flectobacillaceae</taxon>
        <taxon>Aquirufa</taxon>
    </lineage>
</organism>
<feature type="active site" description="Charge relay system" evidence="4">
    <location>
        <position position="143"/>
    </location>
</feature>
<feature type="domain" description="AB hydrolase-1" evidence="5">
    <location>
        <begin position="64"/>
        <end position="303"/>
    </location>
</feature>
<dbReference type="PANTHER" id="PTHR10794">
    <property type="entry name" value="ABHYDROLASE DOMAIN-CONTAINING PROTEIN"/>
    <property type="match status" value="1"/>
</dbReference>
<name>A0A2S2DST8_9BACT</name>
<dbReference type="PANTHER" id="PTHR10794:SF94">
    <property type="entry name" value="ESTERASE YHET-RELATED"/>
    <property type="match status" value="1"/>
</dbReference>
<keyword evidence="2" id="KW-0719">Serine esterase</keyword>
<dbReference type="InterPro" id="IPR000073">
    <property type="entry name" value="AB_hydrolase_1"/>
</dbReference>
<dbReference type="Pfam" id="PF00561">
    <property type="entry name" value="Abhydrolase_1"/>
    <property type="match status" value="1"/>
</dbReference>
<evidence type="ECO:0000313" key="7">
    <source>
        <dbReference type="Proteomes" id="UP000245468"/>
    </source>
</evidence>
<sequence>MPLIQSVPSYRPPFWLPEGHTQSMFTALFRKINNQAPNRERLILSDQDFVDLDWYIDAPLSEKPLLIISHGLEGSSQAQYVKGLAKTMIEQGFNVLAWNFRSCSGEMNLKLRFYHSGATEDLEEVIQTCIQRGANRIYLAGFSLGGNLTLKWLGEQGQNHPNLIRKAVAFSVPLHLSSSSRKLARRENGLYTHRFLQTLLSKAKEKAVLFPTAVDVAILKRIKTLREFDDVITGPLHGFKDAEDYYEQNSSLYFLDKIQVPTLVVNAQNDPFLSPECLPASLASNWENVFLELPTQGGHCGFYPSDYRGTLWSEQRAMNWFLNKETINYVE</sequence>
<evidence type="ECO:0000256" key="1">
    <source>
        <dbReference type="ARBA" id="ARBA00010884"/>
    </source>
</evidence>
<accession>A0A2S2DST8</accession>
<evidence type="ECO:0000259" key="5">
    <source>
        <dbReference type="Pfam" id="PF00561"/>
    </source>
</evidence>
<dbReference type="OrthoDB" id="332676at2"/>